<proteinExistence type="predicted"/>
<dbReference type="EMBL" id="JAXAVW010000009">
    <property type="protein sequence ID" value="MDX8031033.1"/>
    <property type="molecule type" value="Genomic_DNA"/>
</dbReference>
<keyword evidence="2" id="KW-1185">Reference proteome</keyword>
<dbReference type="Gene3D" id="3.40.50.1000">
    <property type="entry name" value="HAD superfamily/HAD-like"/>
    <property type="match status" value="1"/>
</dbReference>
<dbReference type="GO" id="GO:0016787">
    <property type="term" value="F:hydrolase activity"/>
    <property type="evidence" value="ECO:0007669"/>
    <property type="project" value="UniProtKB-KW"/>
</dbReference>
<keyword evidence="1" id="KW-0378">Hydrolase</keyword>
<reference evidence="1 2" key="1">
    <citation type="submission" date="2023-11" db="EMBL/GenBank/DDBJ databases">
        <title>Lentzea sokolovensis, sp. nov., Lentzea kristufkii, sp. nov., and Lentzea miocenensis, sp. nov., rare actinobacteria from Sokolov Coal Basin, Miocene lacustrine sediment, Czech Republic.</title>
        <authorList>
            <person name="Lara A."/>
            <person name="Kotroba L."/>
            <person name="Nouioui I."/>
            <person name="Neumann-Schaal M."/>
            <person name="Mast Y."/>
            <person name="Chronakova A."/>
        </authorList>
    </citation>
    <scope>NUCLEOTIDE SEQUENCE [LARGE SCALE GENOMIC DNA]</scope>
    <source>
        <strain evidence="1 2">BCCO 10_0856</strain>
    </source>
</reference>
<organism evidence="1 2">
    <name type="scientific">Lentzea miocenica</name>
    <dbReference type="NCBI Taxonomy" id="3095431"/>
    <lineage>
        <taxon>Bacteria</taxon>
        <taxon>Bacillati</taxon>
        <taxon>Actinomycetota</taxon>
        <taxon>Actinomycetes</taxon>
        <taxon>Pseudonocardiales</taxon>
        <taxon>Pseudonocardiaceae</taxon>
        <taxon>Lentzea</taxon>
    </lineage>
</organism>
<gene>
    <name evidence="1" type="ORF">SK803_12470</name>
</gene>
<accession>A0ABU4SYT3</accession>
<dbReference type="PANTHER" id="PTHR10000:SF8">
    <property type="entry name" value="HAD SUPERFAMILY HYDROLASE-LIKE, TYPE 3"/>
    <property type="match status" value="1"/>
</dbReference>
<dbReference type="EC" id="3.1.3.-" evidence="1"/>
<dbReference type="RefSeq" id="WP_319966099.1">
    <property type="nucleotide sequence ID" value="NZ_JAXAVW010000009.1"/>
</dbReference>
<protein>
    <submittedName>
        <fullName evidence="1">HAD family hydrolase</fullName>
        <ecNumber evidence="1">3.1.3.-</ecNumber>
    </submittedName>
</protein>
<evidence type="ECO:0000313" key="1">
    <source>
        <dbReference type="EMBL" id="MDX8031033.1"/>
    </source>
</evidence>
<dbReference type="Gene3D" id="3.30.1240.10">
    <property type="match status" value="1"/>
</dbReference>
<dbReference type="Pfam" id="PF08282">
    <property type="entry name" value="Hydrolase_3"/>
    <property type="match status" value="1"/>
</dbReference>
<dbReference type="SUPFAM" id="SSF56784">
    <property type="entry name" value="HAD-like"/>
    <property type="match status" value="1"/>
</dbReference>
<dbReference type="PANTHER" id="PTHR10000">
    <property type="entry name" value="PHOSPHOSERINE PHOSPHATASE"/>
    <property type="match status" value="1"/>
</dbReference>
<dbReference type="Proteomes" id="UP001285521">
    <property type="component" value="Unassembled WGS sequence"/>
</dbReference>
<sequence>MTGPTPMRDIRLVAADLDGTLLDVEGLVTERVSRAVATARSAGVEVAFLTGRPLDDARAVLGGGGLTGFLAASNGAVVCGRDGAVLCRHVFAGGFGLGLVGELRRLGLVLGAVTESDLVLDSGFPADLAAEWCVVEYDRTVEDLVRGGGVLKLLAARTGQRAGELAEAVRGVARDVTVTYSTHRFLEISPLAADKGAALRVIADAAGVALREIACVGDMPNDLVMFATGGLAVAMGNADDQVRAAAHLVVAGNDAGGVAELLERIVDARMAEVR</sequence>
<dbReference type="InterPro" id="IPR036412">
    <property type="entry name" value="HAD-like_sf"/>
</dbReference>
<comment type="caution">
    <text evidence="1">The sequence shown here is derived from an EMBL/GenBank/DDBJ whole genome shotgun (WGS) entry which is preliminary data.</text>
</comment>
<name>A0ABU4SYT3_9PSEU</name>
<evidence type="ECO:0000313" key="2">
    <source>
        <dbReference type="Proteomes" id="UP001285521"/>
    </source>
</evidence>
<dbReference type="InterPro" id="IPR023214">
    <property type="entry name" value="HAD_sf"/>
</dbReference>